<dbReference type="PANTHER" id="PTHR43798:SF28">
    <property type="entry name" value="AB HYDROLASE-1 DOMAIN-CONTAINING PROTEIN"/>
    <property type="match status" value="1"/>
</dbReference>
<dbReference type="SUPFAM" id="SSF53474">
    <property type="entry name" value="alpha/beta-Hydrolases"/>
    <property type="match status" value="1"/>
</dbReference>
<keyword evidence="5" id="KW-1185">Reference proteome</keyword>
<dbReference type="InterPro" id="IPR050266">
    <property type="entry name" value="AB_hydrolase_sf"/>
</dbReference>
<dbReference type="InterPro" id="IPR000073">
    <property type="entry name" value="AB_hydrolase_1"/>
</dbReference>
<dbReference type="InterPro" id="IPR029058">
    <property type="entry name" value="AB_hydrolase_fold"/>
</dbReference>
<protein>
    <submittedName>
        <fullName evidence="4">Proline iminopeptidase</fullName>
    </submittedName>
</protein>
<feature type="domain" description="AB hydrolase-1" evidence="3">
    <location>
        <begin position="29"/>
        <end position="278"/>
    </location>
</feature>
<evidence type="ECO:0000256" key="2">
    <source>
        <dbReference type="ARBA" id="ARBA00022801"/>
    </source>
</evidence>
<proteinExistence type="inferred from homology"/>
<comment type="similarity">
    <text evidence="1">Belongs to the peptidase S33 family.</text>
</comment>
<dbReference type="eggNOG" id="COG2267">
    <property type="taxonomic scope" value="Bacteria"/>
</dbReference>
<name>A0A073JW01_9BACI</name>
<organism evidence="4 5">
    <name type="scientific">Bacillus manliponensis</name>
    <dbReference type="NCBI Taxonomy" id="574376"/>
    <lineage>
        <taxon>Bacteria</taxon>
        <taxon>Bacillati</taxon>
        <taxon>Bacillota</taxon>
        <taxon>Bacilli</taxon>
        <taxon>Bacillales</taxon>
        <taxon>Bacillaceae</taxon>
        <taxon>Bacillus</taxon>
        <taxon>Bacillus cereus group</taxon>
    </lineage>
</organism>
<dbReference type="PRINTS" id="PR00793">
    <property type="entry name" value="PROAMNOPTASE"/>
</dbReference>
<dbReference type="Gene3D" id="3.40.50.1820">
    <property type="entry name" value="alpha/beta hydrolase"/>
    <property type="match status" value="1"/>
</dbReference>
<evidence type="ECO:0000313" key="5">
    <source>
        <dbReference type="Proteomes" id="UP000027822"/>
    </source>
</evidence>
<dbReference type="GO" id="GO:0004177">
    <property type="term" value="F:aminopeptidase activity"/>
    <property type="evidence" value="ECO:0007669"/>
    <property type="project" value="UniProtKB-EC"/>
</dbReference>
<dbReference type="Pfam" id="PF00561">
    <property type="entry name" value="Abhydrolase_1"/>
    <property type="match status" value="1"/>
</dbReference>
<dbReference type="STRING" id="574376.BAMA_05060"/>
<dbReference type="OrthoDB" id="9796770at2"/>
<dbReference type="InterPro" id="IPR002410">
    <property type="entry name" value="Peptidase_S33"/>
</dbReference>
<dbReference type="GO" id="GO:0016020">
    <property type="term" value="C:membrane"/>
    <property type="evidence" value="ECO:0007669"/>
    <property type="project" value="TreeGrafter"/>
</dbReference>
<dbReference type="RefSeq" id="WP_034640836.1">
    <property type="nucleotide sequence ID" value="NZ_CBCSJC010000006.1"/>
</dbReference>
<dbReference type="EMBL" id="JOTN01000014">
    <property type="protein sequence ID" value="KEK18397.1"/>
    <property type="molecule type" value="Genomic_DNA"/>
</dbReference>
<accession>A0A073JW01</accession>
<evidence type="ECO:0000259" key="3">
    <source>
        <dbReference type="Pfam" id="PF00561"/>
    </source>
</evidence>
<comment type="caution">
    <text evidence="4">The sequence shown here is derived from an EMBL/GenBank/DDBJ whole genome shotgun (WGS) entry which is preliminary data.</text>
</comment>
<dbReference type="PANTHER" id="PTHR43798">
    <property type="entry name" value="MONOACYLGLYCEROL LIPASE"/>
    <property type="match status" value="1"/>
</dbReference>
<dbReference type="GO" id="GO:0006508">
    <property type="term" value="P:proteolysis"/>
    <property type="evidence" value="ECO:0007669"/>
    <property type="project" value="InterPro"/>
</dbReference>
<dbReference type="Proteomes" id="UP000027822">
    <property type="component" value="Unassembled WGS sequence"/>
</dbReference>
<keyword evidence="2" id="KW-0378">Hydrolase</keyword>
<gene>
    <name evidence="4" type="ORF">BAMA_05060</name>
</gene>
<evidence type="ECO:0000313" key="4">
    <source>
        <dbReference type="EMBL" id="KEK18397.1"/>
    </source>
</evidence>
<reference evidence="4 5" key="1">
    <citation type="submission" date="2014-06" db="EMBL/GenBank/DDBJ databases">
        <title>Draft genome sequence of Bacillus manliponensis JCM 15802 (MCCC 1A00708).</title>
        <authorList>
            <person name="Lai Q."/>
            <person name="Liu Y."/>
            <person name="Shao Z."/>
        </authorList>
    </citation>
    <scope>NUCLEOTIDE SEQUENCE [LARGE SCALE GENOMIC DNA]</scope>
    <source>
        <strain evidence="4 5">JCM 15802</strain>
    </source>
</reference>
<dbReference type="AlphaFoldDB" id="A0A073JW01"/>
<evidence type="ECO:0000256" key="1">
    <source>
        <dbReference type="ARBA" id="ARBA00010088"/>
    </source>
</evidence>
<sequence length="294" mass="33291">MHRNGENYITVNGIGHWYKIGGAEHNTIPIIVVHGGPGGNHYVSERTVGPKLESFATVIYYEQRGCGRSSAPTDDNAYSIPLLINDLEKIRKALHIPTFHLLGYSFGGQLCLEYTLAYPNHVTSLLLQAPSTGNYEDMYQKQLAAFESITTGKIRVKVQHIQELPLSLKEKYDMIWNVVDTETVDRFLFQNADCAQRNRTLWKRSGLQNTGLMAKVVFRSRSSTPLKERISSITVPTLFLVGKHDRNTGIFMSEQLANQMQHVSIKVFENSAHFPDIEETEAYANEVQRFLELT</sequence>